<dbReference type="PROSITE" id="PS51832">
    <property type="entry name" value="HD_GYP"/>
    <property type="match status" value="1"/>
</dbReference>
<dbReference type="PANTHER" id="PTHR43155:SF2">
    <property type="entry name" value="CYCLIC DI-GMP PHOSPHODIESTERASE PA4108"/>
    <property type="match status" value="1"/>
</dbReference>
<keyword evidence="9" id="KW-0472">Membrane</keyword>
<dbReference type="EMBL" id="JACHGW010000002">
    <property type="protein sequence ID" value="MBB6050553.1"/>
    <property type="molecule type" value="Genomic_DNA"/>
</dbReference>
<dbReference type="SMART" id="SM00086">
    <property type="entry name" value="PAC"/>
    <property type="match status" value="4"/>
</dbReference>
<dbReference type="GO" id="GO:0016740">
    <property type="term" value="F:transferase activity"/>
    <property type="evidence" value="ECO:0007669"/>
    <property type="project" value="UniProtKB-KW"/>
</dbReference>
<dbReference type="SUPFAM" id="SSF109604">
    <property type="entry name" value="HD-domain/PDEase-like"/>
    <property type="match status" value="1"/>
</dbReference>
<dbReference type="PROSITE" id="PS51831">
    <property type="entry name" value="HD"/>
    <property type="match status" value="1"/>
</dbReference>
<dbReference type="FunFam" id="2.10.70.100:FF:000001">
    <property type="entry name" value="Sensory transduction histidine kinase"/>
    <property type="match status" value="1"/>
</dbReference>
<feature type="domain" description="HD-GYP" evidence="13">
    <location>
        <begin position="705"/>
        <end position="896"/>
    </location>
</feature>
<dbReference type="InterPro" id="IPR003607">
    <property type="entry name" value="HD/PDEase_dom"/>
</dbReference>
<dbReference type="InterPro" id="IPR006674">
    <property type="entry name" value="HD_domain"/>
</dbReference>
<dbReference type="Gene3D" id="1.10.3210.10">
    <property type="entry name" value="Hypothetical protein af1432"/>
    <property type="match status" value="1"/>
</dbReference>
<keyword evidence="4" id="KW-0808">Transferase</keyword>
<evidence type="ECO:0000256" key="8">
    <source>
        <dbReference type="ARBA" id="ARBA00022989"/>
    </source>
</evidence>
<evidence type="ECO:0000259" key="10">
    <source>
        <dbReference type="PROSITE" id="PS50113"/>
    </source>
</evidence>
<evidence type="ECO:0000313" key="15">
    <source>
        <dbReference type="Proteomes" id="UP000520814"/>
    </source>
</evidence>
<dbReference type="AlphaFoldDB" id="A0A7W9W6F9"/>
<dbReference type="RefSeq" id="WP_184195729.1">
    <property type="nucleotide sequence ID" value="NZ_JACHGW010000002.1"/>
</dbReference>
<keyword evidence="8" id="KW-1133">Transmembrane helix</keyword>
<dbReference type="InterPro" id="IPR029787">
    <property type="entry name" value="Nucleotide_cyclase"/>
</dbReference>
<dbReference type="NCBIfam" id="TIGR00254">
    <property type="entry name" value="GGDEF"/>
    <property type="match status" value="1"/>
</dbReference>
<keyword evidence="15" id="KW-1185">Reference proteome</keyword>
<evidence type="ECO:0000256" key="5">
    <source>
        <dbReference type="ARBA" id="ARBA00022692"/>
    </source>
</evidence>
<evidence type="ECO:0000256" key="1">
    <source>
        <dbReference type="ARBA" id="ARBA00004429"/>
    </source>
</evidence>
<evidence type="ECO:0000256" key="6">
    <source>
        <dbReference type="ARBA" id="ARBA00022737"/>
    </source>
</evidence>
<dbReference type="SMART" id="SM00267">
    <property type="entry name" value="GGDEF"/>
    <property type="match status" value="1"/>
</dbReference>
<keyword evidence="6" id="KW-0677">Repeat</keyword>
<comment type="caution">
    <text evidence="14">The sequence shown here is derived from an EMBL/GenBank/DDBJ whole genome shotgun (WGS) entry which is preliminary data.</text>
</comment>
<dbReference type="Gene3D" id="2.10.70.100">
    <property type="match status" value="1"/>
</dbReference>
<accession>A0A7W9W6F9</accession>
<feature type="domain" description="HD" evidence="12">
    <location>
        <begin position="727"/>
        <end position="849"/>
    </location>
</feature>
<keyword evidence="5" id="KW-0812">Transmembrane</keyword>
<evidence type="ECO:0000256" key="9">
    <source>
        <dbReference type="ARBA" id="ARBA00023136"/>
    </source>
</evidence>
<evidence type="ECO:0000256" key="7">
    <source>
        <dbReference type="ARBA" id="ARBA00022741"/>
    </source>
</evidence>
<dbReference type="Pfam" id="PF13487">
    <property type="entry name" value="HD_5"/>
    <property type="match status" value="1"/>
</dbReference>
<dbReference type="InterPro" id="IPR000014">
    <property type="entry name" value="PAS"/>
</dbReference>
<name>A0A7W9W6F9_ARMRO</name>
<dbReference type="CDD" id="cd00130">
    <property type="entry name" value="PAS"/>
    <property type="match status" value="1"/>
</dbReference>
<dbReference type="GO" id="GO:0005886">
    <property type="term" value="C:plasma membrane"/>
    <property type="evidence" value="ECO:0007669"/>
    <property type="project" value="UniProtKB-SubCell"/>
</dbReference>
<keyword evidence="7" id="KW-0547">Nucleotide-binding</keyword>
<dbReference type="CDD" id="cd01949">
    <property type="entry name" value="GGDEF"/>
    <property type="match status" value="1"/>
</dbReference>
<evidence type="ECO:0000259" key="11">
    <source>
        <dbReference type="PROSITE" id="PS50887"/>
    </source>
</evidence>
<proteinExistence type="predicted"/>
<keyword evidence="2" id="KW-1003">Cell membrane</keyword>
<dbReference type="GO" id="GO:0000166">
    <property type="term" value="F:nucleotide binding"/>
    <property type="evidence" value="ECO:0007669"/>
    <property type="project" value="UniProtKB-KW"/>
</dbReference>
<evidence type="ECO:0000259" key="13">
    <source>
        <dbReference type="PROSITE" id="PS51832"/>
    </source>
</evidence>
<dbReference type="InterPro" id="IPR000700">
    <property type="entry name" value="PAS-assoc_C"/>
</dbReference>
<dbReference type="Gene3D" id="3.30.450.20">
    <property type="entry name" value="PAS domain"/>
    <property type="match status" value="4"/>
</dbReference>
<dbReference type="InterPro" id="IPR013656">
    <property type="entry name" value="PAS_4"/>
</dbReference>
<feature type="domain" description="PAC" evidence="10">
    <location>
        <begin position="217"/>
        <end position="268"/>
    </location>
</feature>
<feature type="domain" description="PAC" evidence="10">
    <location>
        <begin position="347"/>
        <end position="398"/>
    </location>
</feature>
<gene>
    <name evidence="14" type="ORF">HNQ39_002344</name>
</gene>
<dbReference type="NCBIfam" id="TIGR00229">
    <property type="entry name" value="sensory_box"/>
    <property type="match status" value="2"/>
</dbReference>
<dbReference type="Proteomes" id="UP000520814">
    <property type="component" value="Unassembled WGS sequence"/>
</dbReference>
<dbReference type="PROSITE" id="PS50113">
    <property type="entry name" value="PAC"/>
    <property type="match status" value="3"/>
</dbReference>
<protein>
    <submittedName>
        <fullName evidence="14">Diguanylate cyclase (GGDEF)-like protein/PAS domain S-box-containing protein</fullName>
    </submittedName>
</protein>
<evidence type="ECO:0000313" key="14">
    <source>
        <dbReference type="EMBL" id="MBB6050553.1"/>
    </source>
</evidence>
<dbReference type="Pfam" id="PF08447">
    <property type="entry name" value="PAS_3"/>
    <property type="match status" value="2"/>
</dbReference>
<evidence type="ECO:0000256" key="3">
    <source>
        <dbReference type="ARBA" id="ARBA00022519"/>
    </source>
</evidence>
<comment type="subcellular location">
    <subcellularLocation>
        <location evidence="1">Cell inner membrane</location>
        <topology evidence="1">Multi-pass membrane protein</topology>
    </subcellularLocation>
</comment>
<dbReference type="SMART" id="SM00471">
    <property type="entry name" value="HDc"/>
    <property type="match status" value="1"/>
</dbReference>
<keyword evidence="3" id="KW-0997">Cell inner membrane</keyword>
<dbReference type="SUPFAM" id="SSF55073">
    <property type="entry name" value="Nucleotide cyclase"/>
    <property type="match status" value="1"/>
</dbReference>
<reference evidence="14 15" key="1">
    <citation type="submission" date="2020-08" db="EMBL/GenBank/DDBJ databases">
        <title>Genomic Encyclopedia of Type Strains, Phase IV (KMG-IV): sequencing the most valuable type-strain genomes for metagenomic binning, comparative biology and taxonomic classification.</title>
        <authorList>
            <person name="Goeker M."/>
        </authorList>
    </citation>
    <scope>NUCLEOTIDE SEQUENCE [LARGE SCALE GENOMIC DNA]</scope>
    <source>
        <strain evidence="14 15">DSM 23562</strain>
    </source>
</reference>
<sequence>MDAPYQASLDALPTELCLLDRRGEIIFVNAAWRRFAIESGAELTGVCEGANYLTVWRHAGPEQATFLARLESLLAGEVTTFALEYPCHSPDQEKWFLAQFTRLPEQASGEVYILVTHENITELKLAEQKRTTAEDEIRFVVHHARCMLWSGTVEELGNGELWWKIHFQDEAAALQFLPVEVDPEKGFVWSLYLARVEEDRARSDQYGTQKVRAGESYSQEFRCRLKDGRQVWLKDDVMVQVVREGFWNVVGVITDISPQKQAESDFEQLMMGAHCLLWHAIVKDLGPGLGLDWNLTVSNEAAAMAFLPVAQARGQSYTDAWMASRLEEEWEPLHRNAAEAIRSGHGYSQEFRCRQADGQLVWLKEDVQVEPLAPGHWRVIGVCTEITERKHQEEALLAGENYLRLALEGGQLGSWHADVSQGRFLKVSEYLKSLFGVTIDEVFTWDYFLSTILLEDRGRVFMAITDALTSGESQGVEFRVTLPDGTQRWLAARGQAIANSTGQVTEIIGVTRDITEHKRIEQERAEALHEAQERADRDPLTGLYNHRAFHKRLEEECARANREGHSVAVVMLDVDNFKFFNDVYGHTTGDHVLGQVAKRLQESCRPYDTISRFGGDEFALILPGCEGTPLPEIEARLKAGLKFTFQPEGSQSAIPITSSLGAALYPKGRNSWHEMVHLADERLIRAKTGGASEQEATRTRVHMSQLVEGFSMLDALVTAVDNKDRYTKRHSEDVMAYSLQIARALGASEALQQTIAAAALLHDVGKIGVPDAILRKPGKLTEEEFDTIKLHPTMGAAIVGAVVGLEDTLDAVRHHHERWDGKGYPQGMRERETPWIARLMAVADAYSAMTTDRPYRKGMPPERALAILREGAGTQWDPEMVEAFLSGQRASNPPKG</sequence>
<dbReference type="InterPro" id="IPR001610">
    <property type="entry name" value="PAC"/>
</dbReference>
<dbReference type="Pfam" id="PF08448">
    <property type="entry name" value="PAS_4"/>
    <property type="match status" value="1"/>
</dbReference>
<feature type="domain" description="PAC" evidence="10">
    <location>
        <begin position="474"/>
        <end position="526"/>
    </location>
</feature>
<dbReference type="InterPro" id="IPR043128">
    <property type="entry name" value="Rev_trsase/Diguanyl_cyclase"/>
</dbReference>
<evidence type="ECO:0000259" key="12">
    <source>
        <dbReference type="PROSITE" id="PS51831"/>
    </source>
</evidence>
<dbReference type="InterPro" id="IPR035965">
    <property type="entry name" value="PAS-like_dom_sf"/>
</dbReference>
<organism evidence="14 15">
    <name type="scientific">Armatimonas rosea</name>
    <dbReference type="NCBI Taxonomy" id="685828"/>
    <lineage>
        <taxon>Bacteria</taxon>
        <taxon>Bacillati</taxon>
        <taxon>Armatimonadota</taxon>
        <taxon>Armatimonadia</taxon>
        <taxon>Armatimonadales</taxon>
        <taxon>Armatimonadaceae</taxon>
        <taxon>Armatimonas</taxon>
    </lineage>
</organism>
<evidence type="ECO:0000256" key="4">
    <source>
        <dbReference type="ARBA" id="ARBA00022679"/>
    </source>
</evidence>
<dbReference type="PROSITE" id="PS50887">
    <property type="entry name" value="GGDEF"/>
    <property type="match status" value="1"/>
</dbReference>
<dbReference type="Gene3D" id="3.30.70.270">
    <property type="match status" value="1"/>
</dbReference>
<dbReference type="CDD" id="cd00077">
    <property type="entry name" value="HDc"/>
    <property type="match status" value="1"/>
</dbReference>
<feature type="domain" description="GGDEF" evidence="11">
    <location>
        <begin position="565"/>
        <end position="699"/>
    </location>
</feature>
<dbReference type="InterPro" id="IPR037522">
    <property type="entry name" value="HD_GYP_dom"/>
</dbReference>
<evidence type="ECO:0000256" key="2">
    <source>
        <dbReference type="ARBA" id="ARBA00022475"/>
    </source>
</evidence>
<dbReference type="Pfam" id="PF00990">
    <property type="entry name" value="GGDEF"/>
    <property type="match status" value="1"/>
</dbReference>
<dbReference type="PANTHER" id="PTHR43155">
    <property type="entry name" value="CYCLIC DI-GMP PHOSPHODIESTERASE PA4108-RELATED"/>
    <property type="match status" value="1"/>
</dbReference>
<dbReference type="InterPro" id="IPR000160">
    <property type="entry name" value="GGDEF_dom"/>
</dbReference>
<dbReference type="FunFam" id="3.30.70.270:FF:000001">
    <property type="entry name" value="Diguanylate cyclase domain protein"/>
    <property type="match status" value="1"/>
</dbReference>
<dbReference type="SUPFAM" id="SSF55785">
    <property type="entry name" value="PYP-like sensor domain (PAS domain)"/>
    <property type="match status" value="4"/>
</dbReference>
<dbReference type="InterPro" id="IPR013655">
    <property type="entry name" value="PAS_fold_3"/>
</dbReference>